<dbReference type="Gene3D" id="3.40.50.720">
    <property type="entry name" value="NAD(P)-binding Rossmann-like Domain"/>
    <property type="match status" value="1"/>
</dbReference>
<dbReference type="SUPFAM" id="SSF55347">
    <property type="entry name" value="Glyceraldehyde-3-phosphate dehydrogenase-like, C-terminal domain"/>
    <property type="match status" value="1"/>
</dbReference>
<dbReference type="InterPro" id="IPR055170">
    <property type="entry name" value="GFO_IDH_MocA-like_dom"/>
</dbReference>
<proteinExistence type="inferred from homology"/>
<dbReference type="Pfam" id="PF22725">
    <property type="entry name" value="GFO_IDH_MocA_C3"/>
    <property type="match status" value="1"/>
</dbReference>
<dbReference type="Pfam" id="PF01408">
    <property type="entry name" value="GFO_IDH_MocA"/>
    <property type="match status" value="1"/>
</dbReference>
<dbReference type="OrthoDB" id="9783105at2"/>
<sequence length="336" mass="36937">MEPRILIRKDPVRWGIISAANIGVRAVAPALQASSNGKLVAVGSRDTKHAAEVYAFAPNVRIYDSYEAIIADPEIEAVYIPLPNSLHAEWTIKALQAGKHVLCEKPLAITREEGEEMVQVARDNQVLLMEAFMYRFHPQIVWALEQIRTGVIGPVRLVRASFSFDIRAHAENIRLQPDLAGGSLMDVGCYPINLFRAIYDRSPRSVAARVHVTGPTSVDLATNAVLDYGDGCFGVLDSSFGLPSRQGAEIIGEAGIITLPVPFTPGNYDMTAFVTKNGQMSEQNFSGVDQYQLEVEHFSQCMRSNQDPQLSLSETLENLATIEAIYEAAGHDWPIL</sequence>
<dbReference type="Proteomes" id="UP000287188">
    <property type="component" value="Unassembled WGS sequence"/>
</dbReference>
<dbReference type="SUPFAM" id="SSF51735">
    <property type="entry name" value="NAD(P)-binding Rossmann-fold domains"/>
    <property type="match status" value="1"/>
</dbReference>
<gene>
    <name evidence="5" type="ORF">KDK_07060</name>
</gene>
<accession>A0A402ACV0</accession>
<organism evidence="5 6">
    <name type="scientific">Dictyobacter kobayashii</name>
    <dbReference type="NCBI Taxonomy" id="2014872"/>
    <lineage>
        <taxon>Bacteria</taxon>
        <taxon>Bacillati</taxon>
        <taxon>Chloroflexota</taxon>
        <taxon>Ktedonobacteria</taxon>
        <taxon>Ktedonobacterales</taxon>
        <taxon>Dictyobacteraceae</taxon>
        <taxon>Dictyobacter</taxon>
    </lineage>
</organism>
<protein>
    <submittedName>
        <fullName evidence="5">Oxidoreductase</fullName>
    </submittedName>
</protein>
<evidence type="ECO:0000256" key="2">
    <source>
        <dbReference type="ARBA" id="ARBA00023002"/>
    </source>
</evidence>
<evidence type="ECO:0000313" key="6">
    <source>
        <dbReference type="Proteomes" id="UP000287188"/>
    </source>
</evidence>
<dbReference type="PANTHER" id="PTHR22604:SF105">
    <property type="entry name" value="TRANS-1,2-DIHYDROBENZENE-1,2-DIOL DEHYDROGENASE"/>
    <property type="match status" value="1"/>
</dbReference>
<evidence type="ECO:0000256" key="1">
    <source>
        <dbReference type="ARBA" id="ARBA00010928"/>
    </source>
</evidence>
<evidence type="ECO:0000259" key="3">
    <source>
        <dbReference type="Pfam" id="PF01408"/>
    </source>
</evidence>
<evidence type="ECO:0000313" key="5">
    <source>
        <dbReference type="EMBL" id="GCE16906.1"/>
    </source>
</evidence>
<evidence type="ECO:0000259" key="4">
    <source>
        <dbReference type="Pfam" id="PF22725"/>
    </source>
</evidence>
<reference evidence="6" key="1">
    <citation type="submission" date="2018-12" db="EMBL/GenBank/DDBJ databases">
        <title>Tengunoibacter tsumagoiensis gen. nov., sp. nov., Dictyobacter kobayashii sp. nov., D. alpinus sp. nov., and D. joshuensis sp. nov. and description of Dictyobacteraceae fam. nov. within the order Ktedonobacterales isolated from Tengu-no-mugimeshi.</title>
        <authorList>
            <person name="Wang C.M."/>
            <person name="Zheng Y."/>
            <person name="Sakai Y."/>
            <person name="Toyoda A."/>
            <person name="Minakuchi Y."/>
            <person name="Abe K."/>
            <person name="Yokota A."/>
            <person name="Yabe S."/>
        </authorList>
    </citation>
    <scope>NUCLEOTIDE SEQUENCE [LARGE SCALE GENOMIC DNA]</scope>
    <source>
        <strain evidence="6">Uno11</strain>
    </source>
</reference>
<comment type="similarity">
    <text evidence="1">Belongs to the Gfo/Idh/MocA family.</text>
</comment>
<dbReference type="EMBL" id="BIFS01000001">
    <property type="protein sequence ID" value="GCE16906.1"/>
    <property type="molecule type" value="Genomic_DNA"/>
</dbReference>
<dbReference type="Gene3D" id="3.30.360.10">
    <property type="entry name" value="Dihydrodipicolinate Reductase, domain 2"/>
    <property type="match status" value="1"/>
</dbReference>
<dbReference type="InterPro" id="IPR000683">
    <property type="entry name" value="Gfo/Idh/MocA-like_OxRdtase_N"/>
</dbReference>
<name>A0A402ACV0_9CHLR</name>
<dbReference type="PANTHER" id="PTHR22604">
    <property type="entry name" value="OXIDOREDUCTASES"/>
    <property type="match status" value="1"/>
</dbReference>
<keyword evidence="2" id="KW-0560">Oxidoreductase</keyword>
<comment type="caution">
    <text evidence="5">The sequence shown here is derived from an EMBL/GenBank/DDBJ whole genome shotgun (WGS) entry which is preliminary data.</text>
</comment>
<feature type="domain" description="GFO/IDH/MocA-like oxidoreductase" evidence="4">
    <location>
        <begin position="145"/>
        <end position="257"/>
    </location>
</feature>
<dbReference type="AlphaFoldDB" id="A0A402ACV0"/>
<dbReference type="InterPro" id="IPR036291">
    <property type="entry name" value="NAD(P)-bd_dom_sf"/>
</dbReference>
<feature type="domain" description="Gfo/Idh/MocA-like oxidoreductase N-terminal" evidence="3">
    <location>
        <begin position="12"/>
        <end position="131"/>
    </location>
</feature>
<dbReference type="GO" id="GO:0000166">
    <property type="term" value="F:nucleotide binding"/>
    <property type="evidence" value="ECO:0007669"/>
    <property type="project" value="InterPro"/>
</dbReference>
<dbReference type="InterPro" id="IPR050984">
    <property type="entry name" value="Gfo/Idh/MocA_domain"/>
</dbReference>
<dbReference type="GO" id="GO:0016491">
    <property type="term" value="F:oxidoreductase activity"/>
    <property type="evidence" value="ECO:0007669"/>
    <property type="project" value="UniProtKB-KW"/>
</dbReference>
<dbReference type="RefSeq" id="WP_126548696.1">
    <property type="nucleotide sequence ID" value="NZ_BIFS01000001.1"/>
</dbReference>
<keyword evidence="6" id="KW-1185">Reference proteome</keyword>